<keyword evidence="8" id="KW-1185">Reference proteome</keyword>
<dbReference type="SUPFAM" id="SSF46894">
    <property type="entry name" value="C-terminal effector domain of the bipartite response regulators"/>
    <property type="match status" value="1"/>
</dbReference>
<protein>
    <submittedName>
        <fullName evidence="7">LuxR family transcriptional regulator</fullName>
    </submittedName>
</protein>
<keyword evidence="2" id="KW-0238">DNA-binding</keyword>
<feature type="transmembrane region" description="Helical" evidence="5">
    <location>
        <begin position="150"/>
        <end position="169"/>
    </location>
</feature>
<feature type="region of interest" description="Disordered" evidence="4">
    <location>
        <begin position="473"/>
        <end position="493"/>
    </location>
</feature>
<feature type="transmembrane region" description="Helical" evidence="5">
    <location>
        <begin position="338"/>
        <end position="359"/>
    </location>
</feature>
<feature type="transmembrane region" description="Helical" evidence="5">
    <location>
        <begin position="371"/>
        <end position="392"/>
    </location>
</feature>
<feature type="transmembrane region" description="Helical" evidence="5">
    <location>
        <begin position="175"/>
        <end position="197"/>
    </location>
</feature>
<evidence type="ECO:0000313" key="8">
    <source>
        <dbReference type="Proteomes" id="UP000293345"/>
    </source>
</evidence>
<dbReference type="SMART" id="SM00421">
    <property type="entry name" value="HTH_LUXR"/>
    <property type="match status" value="1"/>
</dbReference>
<feature type="transmembrane region" description="Helical" evidence="5">
    <location>
        <begin position="59"/>
        <end position="77"/>
    </location>
</feature>
<feature type="domain" description="HTH luxR-type" evidence="6">
    <location>
        <begin position="545"/>
        <end position="610"/>
    </location>
</feature>
<sequence>MRMGNGEAAPSGMTKTRAASVWRCAGYACNRTWICLLFFSSVLFRGIAPEQRWETSEMVYLVSVITLAAALLCAGAVHQRVTALLDARGGFLVGPMLCAAGIAPIALPSLGAALPGQLTVAVAGVGTGLGSALVLLDLGRAYRATDTRTCALETLIATAIAAAATMAVFLTPGAFYTPIVFALPFAAEACIKTASSITLAQAEERQPEPMGESIPGKLVAKFITAALILGVATGFMRDTYSVHSADAFDLGYATLFAIGAVVAVALFTLVITLGKRFSIKLLYKPVILVCVLGFVVAPSLGMGTSLPYLLVTIGYTVFEIVVWVTLCDAANRFQYTFVQVFSIGRGATLAIGVIAGSLLSRALSGSFAMSHSFLVLASGLAIGAIVFSYLYVFTENDLNLYDSELYGESPQTLLENNMAATSDGSARIGAATASGVEMGMSPGGYIRTGAVTSGVAGDAKVVKGDTTAGRVSGGAGAAGPAGVATRSGNANGNLRASVPDDLQRCRSCNAESCTQQRERGRVDGAAPAAAAPTKRKKPLLERCRIIGSYYGLSKREVDVFHLLSLGRTAARIQEELLISAGTVNTHTYHIYTKLDVHSQQQLIDLMQAADLDAMSAELAKREK</sequence>
<keyword evidence="5" id="KW-0472">Membrane</keyword>
<dbReference type="InterPro" id="IPR036388">
    <property type="entry name" value="WH-like_DNA-bd_sf"/>
</dbReference>
<dbReference type="Proteomes" id="UP000293345">
    <property type="component" value="Unassembled WGS sequence"/>
</dbReference>
<evidence type="ECO:0000259" key="6">
    <source>
        <dbReference type="PROSITE" id="PS50043"/>
    </source>
</evidence>
<feature type="transmembrane region" description="Helical" evidence="5">
    <location>
        <begin position="21"/>
        <end position="47"/>
    </location>
</feature>
<dbReference type="Pfam" id="PF00196">
    <property type="entry name" value="GerE"/>
    <property type="match status" value="1"/>
</dbReference>
<accession>A0A4Q2K638</accession>
<reference evidence="7 8" key="1">
    <citation type="submission" date="2019-01" db="EMBL/GenBank/DDBJ databases">
        <title>Senegalimassilia sp. nov. KGMB04484 isolated human feces.</title>
        <authorList>
            <person name="Han K.-I."/>
            <person name="Kim J.-S."/>
            <person name="Lee K.C."/>
            <person name="Suh M.K."/>
            <person name="Eom M.K."/>
            <person name="Lee J.H."/>
            <person name="Park S.-H."/>
            <person name="Kang S.W."/>
            <person name="Park J.-E."/>
            <person name="Oh B.S."/>
            <person name="Yu S.Y."/>
            <person name="Choi S.-H."/>
            <person name="Lee D.H."/>
            <person name="Yoon H."/>
            <person name="Kim B.-Y."/>
            <person name="Lee J.H."/>
            <person name="Lee J.-S."/>
        </authorList>
    </citation>
    <scope>NUCLEOTIDE SEQUENCE [LARGE SCALE GENOMIC DNA]</scope>
    <source>
        <strain evidence="7 8">KGMB04484</strain>
    </source>
</reference>
<keyword evidence="5" id="KW-0812">Transmembrane</keyword>
<proteinExistence type="predicted"/>
<gene>
    <name evidence="7" type="ORF">ET524_10965</name>
</gene>
<dbReference type="PANTHER" id="PTHR44688:SF16">
    <property type="entry name" value="DNA-BINDING TRANSCRIPTIONAL ACTIVATOR DEVR_DOSR"/>
    <property type="match status" value="1"/>
</dbReference>
<dbReference type="PANTHER" id="PTHR44688">
    <property type="entry name" value="DNA-BINDING TRANSCRIPTIONAL ACTIVATOR DEVR_DOSR"/>
    <property type="match status" value="1"/>
</dbReference>
<dbReference type="CDD" id="cd06170">
    <property type="entry name" value="LuxR_C_like"/>
    <property type="match status" value="1"/>
</dbReference>
<dbReference type="InterPro" id="IPR000792">
    <property type="entry name" value="Tscrpt_reg_LuxR_C"/>
</dbReference>
<keyword evidence="1" id="KW-0805">Transcription regulation</keyword>
<evidence type="ECO:0000256" key="4">
    <source>
        <dbReference type="SAM" id="MobiDB-lite"/>
    </source>
</evidence>
<keyword evidence="3" id="KW-0804">Transcription</keyword>
<keyword evidence="5" id="KW-1133">Transmembrane helix</keyword>
<dbReference type="InterPro" id="IPR016032">
    <property type="entry name" value="Sig_transdc_resp-reg_C-effctor"/>
</dbReference>
<dbReference type="AlphaFoldDB" id="A0A4Q2K638"/>
<evidence type="ECO:0000256" key="2">
    <source>
        <dbReference type="ARBA" id="ARBA00023125"/>
    </source>
</evidence>
<evidence type="ECO:0000313" key="7">
    <source>
        <dbReference type="EMBL" id="RXZ54942.1"/>
    </source>
</evidence>
<organism evidence="7 8">
    <name type="scientific">Senegalimassilia faecalis</name>
    <dbReference type="NCBI Taxonomy" id="2509433"/>
    <lineage>
        <taxon>Bacteria</taxon>
        <taxon>Bacillati</taxon>
        <taxon>Actinomycetota</taxon>
        <taxon>Coriobacteriia</taxon>
        <taxon>Coriobacteriales</taxon>
        <taxon>Coriobacteriaceae</taxon>
        <taxon>Senegalimassilia</taxon>
    </lineage>
</organism>
<dbReference type="EMBL" id="SDPW01000001">
    <property type="protein sequence ID" value="RXZ54942.1"/>
    <property type="molecule type" value="Genomic_DNA"/>
</dbReference>
<dbReference type="PROSITE" id="PS50043">
    <property type="entry name" value="HTH_LUXR_2"/>
    <property type="match status" value="1"/>
</dbReference>
<dbReference type="GO" id="GO:0003677">
    <property type="term" value="F:DNA binding"/>
    <property type="evidence" value="ECO:0007669"/>
    <property type="project" value="UniProtKB-KW"/>
</dbReference>
<feature type="transmembrane region" description="Helical" evidence="5">
    <location>
        <begin position="281"/>
        <end position="300"/>
    </location>
</feature>
<feature type="transmembrane region" description="Helical" evidence="5">
    <location>
        <begin position="306"/>
        <end position="326"/>
    </location>
</feature>
<evidence type="ECO:0000256" key="3">
    <source>
        <dbReference type="ARBA" id="ARBA00023163"/>
    </source>
</evidence>
<feature type="transmembrane region" description="Helical" evidence="5">
    <location>
        <begin position="251"/>
        <end position="274"/>
    </location>
</feature>
<feature type="transmembrane region" description="Helical" evidence="5">
    <location>
        <begin position="119"/>
        <end position="138"/>
    </location>
</feature>
<dbReference type="PRINTS" id="PR00038">
    <property type="entry name" value="HTHLUXR"/>
</dbReference>
<feature type="transmembrane region" description="Helical" evidence="5">
    <location>
        <begin position="218"/>
        <end position="236"/>
    </location>
</feature>
<feature type="transmembrane region" description="Helical" evidence="5">
    <location>
        <begin position="89"/>
        <end position="107"/>
    </location>
</feature>
<evidence type="ECO:0000256" key="1">
    <source>
        <dbReference type="ARBA" id="ARBA00023015"/>
    </source>
</evidence>
<dbReference type="Gene3D" id="1.10.10.10">
    <property type="entry name" value="Winged helix-like DNA-binding domain superfamily/Winged helix DNA-binding domain"/>
    <property type="match status" value="1"/>
</dbReference>
<name>A0A4Q2K638_9ACTN</name>
<dbReference type="GO" id="GO:0006355">
    <property type="term" value="P:regulation of DNA-templated transcription"/>
    <property type="evidence" value="ECO:0007669"/>
    <property type="project" value="InterPro"/>
</dbReference>
<evidence type="ECO:0000256" key="5">
    <source>
        <dbReference type="SAM" id="Phobius"/>
    </source>
</evidence>
<comment type="caution">
    <text evidence="7">The sequence shown here is derived from an EMBL/GenBank/DDBJ whole genome shotgun (WGS) entry which is preliminary data.</text>
</comment>